<dbReference type="EMBL" id="CAJNRD030001119">
    <property type="protein sequence ID" value="CAG5090394.1"/>
    <property type="molecule type" value="Genomic_DNA"/>
</dbReference>
<dbReference type="GO" id="GO:0007464">
    <property type="term" value="P:R3/R4 cell fate commitment"/>
    <property type="evidence" value="ECO:0007669"/>
    <property type="project" value="UniProtKB-ARBA"/>
</dbReference>
<dbReference type="Proteomes" id="UP000786811">
    <property type="component" value="Unassembled WGS sequence"/>
</dbReference>
<dbReference type="GO" id="GO:0048813">
    <property type="term" value="P:dendrite morphogenesis"/>
    <property type="evidence" value="ECO:0007669"/>
    <property type="project" value="UniProtKB-ARBA"/>
</dbReference>
<comment type="caution">
    <text evidence="11">The sequence shown here is derived from an EMBL/GenBank/DDBJ whole genome shotgun (WGS) entry which is preliminary data.</text>
</comment>
<dbReference type="GO" id="GO:0008406">
    <property type="term" value="P:gonad development"/>
    <property type="evidence" value="ECO:0007669"/>
    <property type="project" value="UniProtKB-ARBA"/>
</dbReference>
<dbReference type="Pfam" id="PF00651">
    <property type="entry name" value="BTB"/>
    <property type="match status" value="1"/>
</dbReference>
<evidence type="ECO:0000256" key="4">
    <source>
        <dbReference type="ARBA" id="ARBA00022902"/>
    </source>
</evidence>
<evidence type="ECO:0000256" key="2">
    <source>
        <dbReference type="ARBA" id="ARBA00022473"/>
    </source>
</evidence>
<evidence type="ECO:0000259" key="10">
    <source>
        <dbReference type="PROSITE" id="PS50097"/>
    </source>
</evidence>
<dbReference type="GO" id="GO:0005634">
    <property type="term" value="C:nucleus"/>
    <property type="evidence" value="ECO:0007669"/>
    <property type="project" value="UniProtKB-SubCell"/>
</dbReference>
<accession>A0A8J2HCQ6</accession>
<reference evidence="11" key="1">
    <citation type="submission" date="2021-04" db="EMBL/GenBank/DDBJ databases">
        <authorList>
            <person name="Chebbi M.A.C M."/>
        </authorList>
    </citation>
    <scope>NUCLEOTIDE SEQUENCE</scope>
</reference>
<dbReference type="InterPro" id="IPR000210">
    <property type="entry name" value="BTB/POZ_dom"/>
</dbReference>
<dbReference type="InterPro" id="IPR051095">
    <property type="entry name" value="Dros_DevTransReg"/>
</dbReference>
<keyword evidence="12" id="KW-1185">Reference proteome</keyword>
<dbReference type="GO" id="GO:0016199">
    <property type="term" value="P:axon midline choice point recognition"/>
    <property type="evidence" value="ECO:0007669"/>
    <property type="project" value="UniProtKB-ARBA"/>
</dbReference>
<feature type="region of interest" description="Disordered" evidence="9">
    <location>
        <begin position="176"/>
        <end position="202"/>
    </location>
</feature>
<evidence type="ECO:0000313" key="11">
    <source>
        <dbReference type="EMBL" id="CAG5090394.1"/>
    </source>
</evidence>
<dbReference type="InterPro" id="IPR011333">
    <property type="entry name" value="SKP1/BTB/POZ_sf"/>
</dbReference>
<dbReference type="PROSITE" id="PS50097">
    <property type="entry name" value="BTB"/>
    <property type="match status" value="1"/>
</dbReference>
<dbReference type="SUPFAM" id="SSF54695">
    <property type="entry name" value="POZ domain"/>
    <property type="match status" value="1"/>
</dbReference>
<evidence type="ECO:0000256" key="3">
    <source>
        <dbReference type="ARBA" id="ARBA00022782"/>
    </source>
</evidence>
<dbReference type="SMART" id="SM00225">
    <property type="entry name" value="BTB"/>
    <property type="match status" value="1"/>
</dbReference>
<sequence>MRCGPRLEAFTEIAMKETSKEYILQWSGHAASITERFSGLLAKQALVDVTLICQKQKLRVHKLVLASCSLYFEEMLEQDLGQEPIILLKDLDFDILKAMVEFMYCGETTIAHCHLKPLLEAAHVFKVKDLESIVQCMMSTKNYIDDTDKSSNLDQDLSNTNNSSVTHNCVQVKLSGREPTEKLSSPATELSDSKNSKDNQPVELEHTVIELEDTLIDLIDTSVDSNEHEAAIFCDIIESTNKLATRSNENKSANFFQENVNNLNNKKLNNYIHCDNQALFMDKNNLILNDVSCNIDNENKDEKCSHSCNNKLENLESNLDLSDLPSEVGECSKVYTYKKRKLTNSKKFSSFCTSNMLIKSDKIDCIDLSCDTAPVTLPSLALDMNATDRVWSMNTDNIHYIIGSTLNQTNALIRDRQRIVYEEIDTERTIIPNHKSIRQIKELFSVDNDNISMGQMPILRRSVRLNQLETDDSVNNNSEETQKIKDKHVEIKSLSKSLTKAKRTKELSTNGRVSDENSVSKKSVNNPRPKKNTKLTSKNAGSSRCLAKMKDDKSRNKIKNSKITKVEPLDTDGYSPIKLNTIASVERALWGDMSDVIENHDAATKIPEYSMSKEIPFAVGLLPLHAALERMQAIPDYQPRKTRSSFATPMKHDSNHLNFKRKAPGATADTEYDSIYNKKQCSLEQMDDNSSNTFCHIKIQTSSQCSQSCDNSMMDQLVTIGSNFHKR</sequence>
<dbReference type="GO" id="GO:0035167">
    <property type="term" value="P:larval lymph gland hemopoiesis"/>
    <property type="evidence" value="ECO:0007669"/>
    <property type="project" value="UniProtKB-ARBA"/>
</dbReference>
<dbReference type="GO" id="GO:0045476">
    <property type="term" value="P:nurse cell apoptotic process"/>
    <property type="evidence" value="ECO:0007669"/>
    <property type="project" value="UniProtKB-ARBA"/>
</dbReference>
<keyword evidence="4" id="KW-0524">Neurogenesis</keyword>
<evidence type="ECO:0000256" key="7">
    <source>
        <dbReference type="ARBA" id="ARBA00023242"/>
    </source>
</evidence>
<gene>
    <name evidence="11" type="ORF">HICCMSTLAB_LOCUS5615</name>
</gene>
<dbReference type="AlphaFoldDB" id="A0A8J2HCQ6"/>
<keyword evidence="2" id="KW-0217">Developmental protein</keyword>
<dbReference type="OrthoDB" id="6678352at2759"/>
<keyword evidence="7" id="KW-0539">Nucleus</keyword>
<keyword evidence="3" id="KW-0221">Differentiation</keyword>
<dbReference type="GO" id="GO:0006357">
    <property type="term" value="P:regulation of transcription by RNA polymerase II"/>
    <property type="evidence" value="ECO:0007669"/>
    <property type="project" value="TreeGrafter"/>
</dbReference>
<proteinExistence type="predicted"/>
<evidence type="ECO:0000256" key="9">
    <source>
        <dbReference type="SAM" id="MobiDB-lite"/>
    </source>
</evidence>
<evidence type="ECO:0000313" key="12">
    <source>
        <dbReference type="Proteomes" id="UP000786811"/>
    </source>
</evidence>
<evidence type="ECO:0000256" key="8">
    <source>
        <dbReference type="ARBA" id="ARBA00037382"/>
    </source>
</evidence>
<evidence type="ECO:0000256" key="1">
    <source>
        <dbReference type="ARBA" id="ARBA00004123"/>
    </source>
</evidence>
<comment type="function">
    <text evidence="8">Putative transcription factor required for axon growth and guidance in the central and peripheral nervous systems. Repels CNS axons away from the midline by promoting the expression of the midline repellent sli and its receptor robo.</text>
</comment>
<dbReference type="Gene3D" id="3.30.710.10">
    <property type="entry name" value="Potassium Channel Kv1.1, Chain A"/>
    <property type="match status" value="1"/>
</dbReference>
<evidence type="ECO:0000256" key="5">
    <source>
        <dbReference type="ARBA" id="ARBA00023015"/>
    </source>
</evidence>
<organism evidence="11 12">
    <name type="scientific">Cotesia congregata</name>
    <name type="common">Parasitoid wasp</name>
    <name type="synonym">Apanteles congregatus</name>
    <dbReference type="NCBI Taxonomy" id="51543"/>
    <lineage>
        <taxon>Eukaryota</taxon>
        <taxon>Metazoa</taxon>
        <taxon>Ecdysozoa</taxon>
        <taxon>Arthropoda</taxon>
        <taxon>Hexapoda</taxon>
        <taxon>Insecta</taxon>
        <taxon>Pterygota</taxon>
        <taxon>Neoptera</taxon>
        <taxon>Endopterygota</taxon>
        <taxon>Hymenoptera</taxon>
        <taxon>Apocrita</taxon>
        <taxon>Ichneumonoidea</taxon>
        <taxon>Braconidae</taxon>
        <taxon>Microgastrinae</taxon>
        <taxon>Cotesia</taxon>
    </lineage>
</organism>
<dbReference type="CDD" id="cd18315">
    <property type="entry name" value="BTB_POZ_BAB-like"/>
    <property type="match status" value="1"/>
</dbReference>
<keyword evidence="5" id="KW-0805">Transcription regulation</keyword>
<protein>
    <submittedName>
        <fullName evidence="11">Similar to bab1: Protein bric-a-brac 1 (Drosophila melanogaster)</fullName>
    </submittedName>
</protein>
<dbReference type="GO" id="GO:0045467">
    <property type="term" value="P:R7 cell development"/>
    <property type="evidence" value="ECO:0007669"/>
    <property type="project" value="UniProtKB-ARBA"/>
</dbReference>
<evidence type="ECO:0000256" key="6">
    <source>
        <dbReference type="ARBA" id="ARBA00023163"/>
    </source>
</evidence>
<dbReference type="GO" id="GO:0007526">
    <property type="term" value="P:larval somatic muscle development"/>
    <property type="evidence" value="ECO:0007669"/>
    <property type="project" value="UniProtKB-ARBA"/>
</dbReference>
<comment type="subcellular location">
    <subcellularLocation>
        <location evidence="1">Nucleus</location>
    </subcellularLocation>
</comment>
<feature type="region of interest" description="Disordered" evidence="9">
    <location>
        <begin position="495"/>
        <end position="556"/>
    </location>
</feature>
<dbReference type="PANTHER" id="PTHR23110">
    <property type="entry name" value="BTB DOMAIN TRANSCRIPTION FACTOR"/>
    <property type="match status" value="1"/>
</dbReference>
<keyword evidence="6" id="KW-0804">Transcription</keyword>
<feature type="domain" description="BTB" evidence="10">
    <location>
        <begin position="47"/>
        <end position="112"/>
    </location>
</feature>
<dbReference type="PANTHER" id="PTHR23110:SF111">
    <property type="entry name" value="LONGITUDINALS LACKING PROTEIN, ISOFORMS F_I_K_T"/>
    <property type="match status" value="1"/>
</dbReference>
<name>A0A8J2HCQ6_COTCN</name>